<evidence type="ECO:0000313" key="7">
    <source>
        <dbReference type="Proteomes" id="UP000295765"/>
    </source>
</evidence>
<dbReference type="OrthoDB" id="9774177at2"/>
<evidence type="ECO:0008006" key="8">
    <source>
        <dbReference type="Google" id="ProtNLM"/>
    </source>
</evidence>
<keyword evidence="4" id="KW-0460">Magnesium</keyword>
<dbReference type="Gene3D" id="3.20.20.370">
    <property type="entry name" value="Glycoside hydrolase/deacetylase"/>
    <property type="match status" value="1"/>
</dbReference>
<dbReference type="EMBL" id="SLWY01000006">
    <property type="protein sequence ID" value="TCO82087.1"/>
    <property type="molecule type" value="Genomic_DNA"/>
</dbReference>
<protein>
    <recommendedName>
        <fullName evidence="8">Glycoside hydrolase/deacetylase ChbG (UPF0249 family)</fullName>
    </recommendedName>
</protein>
<evidence type="ECO:0000256" key="5">
    <source>
        <dbReference type="ARBA" id="ARBA00023277"/>
    </source>
</evidence>
<dbReference type="InterPro" id="IPR006879">
    <property type="entry name" value="YdjC-like"/>
</dbReference>
<keyword evidence="3" id="KW-0378">Hydrolase</keyword>
<evidence type="ECO:0000256" key="2">
    <source>
        <dbReference type="ARBA" id="ARBA00022723"/>
    </source>
</evidence>
<name>A0A4R2L4D1_9GAMM</name>
<dbReference type="PANTHER" id="PTHR31609">
    <property type="entry name" value="YDJC DEACETYLASE FAMILY MEMBER"/>
    <property type="match status" value="1"/>
</dbReference>
<evidence type="ECO:0000256" key="3">
    <source>
        <dbReference type="ARBA" id="ARBA00022801"/>
    </source>
</evidence>
<dbReference type="RefSeq" id="WP_132540433.1">
    <property type="nucleotide sequence ID" value="NZ_SLWY01000006.1"/>
</dbReference>
<dbReference type="GO" id="GO:0005975">
    <property type="term" value="P:carbohydrate metabolic process"/>
    <property type="evidence" value="ECO:0007669"/>
    <property type="project" value="InterPro"/>
</dbReference>
<keyword evidence="7" id="KW-1185">Reference proteome</keyword>
<sequence length="276" mass="30142">MKPSIRVIVNADDYGYFACVSRGILACHRDGLVTATGVMANGPRFDETVAWLAQAPELDLGVHLNLSLGRPLTAALAAAPGLRDGAFDGKFAALAALASGRWPLDRVAAEWRAQIERCRAAGLRLCFLNSHEHVHMWPALWRVARALGDEFGIPHLRRVRPEWQGMQGWLRNLALGLVSMRVPDAAEPRFLGLAASGRLDEAAVRRALGGLAAGGVYELMCHPGDDDATELDAPHLRTYHAWTLERQTLCAPGLRAWCAEQGIVPCGYRDLDPGRW</sequence>
<keyword evidence="2" id="KW-0479">Metal-binding</keyword>
<proteinExistence type="predicted"/>
<keyword evidence="5" id="KW-0119">Carbohydrate metabolism</keyword>
<dbReference type="GO" id="GO:0019213">
    <property type="term" value="F:deacetylase activity"/>
    <property type="evidence" value="ECO:0007669"/>
    <property type="project" value="TreeGrafter"/>
</dbReference>
<dbReference type="Proteomes" id="UP000295765">
    <property type="component" value="Unassembled WGS sequence"/>
</dbReference>
<dbReference type="AlphaFoldDB" id="A0A4R2L4D1"/>
<reference evidence="6 7" key="1">
    <citation type="submission" date="2019-03" db="EMBL/GenBank/DDBJ databases">
        <title>Genomic Encyclopedia of Type Strains, Phase IV (KMG-IV): sequencing the most valuable type-strain genomes for metagenomic binning, comparative biology and taxonomic classification.</title>
        <authorList>
            <person name="Goeker M."/>
        </authorList>
    </citation>
    <scope>NUCLEOTIDE SEQUENCE [LARGE SCALE GENOMIC DNA]</scope>
    <source>
        <strain evidence="6 7">DSM 25287</strain>
    </source>
</reference>
<comment type="caution">
    <text evidence="6">The sequence shown here is derived from an EMBL/GenBank/DDBJ whole genome shotgun (WGS) entry which is preliminary data.</text>
</comment>
<comment type="cofactor">
    <cofactor evidence="1">
        <name>Mg(2+)</name>
        <dbReference type="ChEBI" id="CHEBI:18420"/>
    </cofactor>
</comment>
<dbReference type="Pfam" id="PF04794">
    <property type="entry name" value="YdjC"/>
    <property type="match status" value="1"/>
</dbReference>
<dbReference type="PANTHER" id="PTHR31609:SF1">
    <property type="entry name" value="CARBOHYDRATE DEACETYLASE"/>
    <property type="match status" value="1"/>
</dbReference>
<evidence type="ECO:0000256" key="4">
    <source>
        <dbReference type="ARBA" id="ARBA00022842"/>
    </source>
</evidence>
<accession>A0A4R2L4D1</accession>
<evidence type="ECO:0000256" key="1">
    <source>
        <dbReference type="ARBA" id="ARBA00001946"/>
    </source>
</evidence>
<evidence type="ECO:0000313" key="6">
    <source>
        <dbReference type="EMBL" id="TCO82087.1"/>
    </source>
</evidence>
<gene>
    <name evidence="6" type="ORF">EV699_106184</name>
</gene>
<dbReference type="GO" id="GO:0046872">
    <property type="term" value="F:metal ion binding"/>
    <property type="evidence" value="ECO:0007669"/>
    <property type="project" value="UniProtKB-KW"/>
</dbReference>
<dbReference type="InterPro" id="IPR011330">
    <property type="entry name" value="Glyco_hydro/deAcase_b/a-brl"/>
</dbReference>
<dbReference type="GO" id="GO:0016787">
    <property type="term" value="F:hydrolase activity"/>
    <property type="evidence" value="ECO:0007669"/>
    <property type="project" value="UniProtKB-KW"/>
</dbReference>
<dbReference type="SUPFAM" id="SSF88713">
    <property type="entry name" value="Glycoside hydrolase/deacetylase"/>
    <property type="match status" value="1"/>
</dbReference>
<organism evidence="6 7">
    <name type="scientific">Plasticicumulans lactativorans</name>
    <dbReference type="NCBI Taxonomy" id="1133106"/>
    <lineage>
        <taxon>Bacteria</taxon>
        <taxon>Pseudomonadati</taxon>
        <taxon>Pseudomonadota</taxon>
        <taxon>Gammaproteobacteria</taxon>
        <taxon>Candidatus Competibacteraceae</taxon>
        <taxon>Plasticicumulans</taxon>
    </lineage>
</organism>